<comment type="caution">
    <text evidence="4">The sequence shown here is derived from an EMBL/GenBank/DDBJ whole genome shotgun (WGS) entry which is preliminary data.</text>
</comment>
<dbReference type="AlphaFoldDB" id="A0A820XRQ2"/>
<evidence type="ECO:0000256" key="2">
    <source>
        <dbReference type="ARBA" id="ARBA00023242"/>
    </source>
</evidence>
<dbReference type="InterPro" id="IPR000953">
    <property type="entry name" value="Chromo/chromo_shadow_dom"/>
</dbReference>
<feature type="domain" description="Chromo" evidence="3">
    <location>
        <begin position="20"/>
        <end position="78"/>
    </location>
</feature>
<dbReference type="EMBL" id="CAJOBO010004887">
    <property type="protein sequence ID" value="CAF4532283.1"/>
    <property type="molecule type" value="Genomic_DNA"/>
</dbReference>
<evidence type="ECO:0000313" key="4">
    <source>
        <dbReference type="EMBL" id="CAF4532283.1"/>
    </source>
</evidence>
<reference evidence="4" key="1">
    <citation type="submission" date="2021-02" db="EMBL/GenBank/DDBJ databases">
        <authorList>
            <person name="Nowell W R."/>
        </authorList>
    </citation>
    <scope>NUCLEOTIDE SEQUENCE</scope>
</reference>
<gene>
    <name evidence="4" type="ORF">HFQ381_LOCUS29800</name>
</gene>
<comment type="subcellular location">
    <subcellularLocation>
        <location evidence="1">Nucleus</location>
    </subcellularLocation>
</comment>
<protein>
    <recommendedName>
        <fullName evidence="3">Chromo domain-containing protein</fullName>
    </recommendedName>
</protein>
<evidence type="ECO:0000256" key="1">
    <source>
        <dbReference type="ARBA" id="ARBA00004123"/>
    </source>
</evidence>
<dbReference type="InterPro" id="IPR016197">
    <property type="entry name" value="Chromo-like_dom_sf"/>
</dbReference>
<evidence type="ECO:0000259" key="3">
    <source>
        <dbReference type="PROSITE" id="PS50013"/>
    </source>
</evidence>
<proteinExistence type="predicted"/>
<dbReference type="GO" id="GO:0005634">
    <property type="term" value="C:nucleus"/>
    <property type="evidence" value="ECO:0007669"/>
    <property type="project" value="UniProtKB-SubCell"/>
</dbReference>
<dbReference type="Pfam" id="PF00385">
    <property type="entry name" value="Chromo"/>
    <property type="match status" value="1"/>
</dbReference>
<dbReference type="PANTHER" id="PTHR22812">
    <property type="entry name" value="CHROMOBOX PROTEIN"/>
    <property type="match status" value="1"/>
</dbReference>
<organism evidence="4 5">
    <name type="scientific">Rotaria socialis</name>
    <dbReference type="NCBI Taxonomy" id="392032"/>
    <lineage>
        <taxon>Eukaryota</taxon>
        <taxon>Metazoa</taxon>
        <taxon>Spiralia</taxon>
        <taxon>Gnathifera</taxon>
        <taxon>Rotifera</taxon>
        <taxon>Eurotatoria</taxon>
        <taxon>Bdelloidea</taxon>
        <taxon>Philodinida</taxon>
        <taxon>Philodinidae</taxon>
        <taxon>Rotaria</taxon>
    </lineage>
</organism>
<feature type="non-terminal residue" evidence="4">
    <location>
        <position position="95"/>
    </location>
</feature>
<dbReference type="PROSITE" id="PS50013">
    <property type="entry name" value="CHROMO_2"/>
    <property type="match status" value="1"/>
</dbReference>
<name>A0A820XRQ2_9BILA</name>
<dbReference type="SUPFAM" id="SSF54160">
    <property type="entry name" value="Chromo domain-like"/>
    <property type="match status" value="1"/>
</dbReference>
<dbReference type="InterPro" id="IPR023780">
    <property type="entry name" value="Chromo_domain"/>
</dbReference>
<sequence length="95" mass="11319">MTTIHEEKQQLLGINKDEMLIVQRIVDHRVRNGGKEFLIAWKGYPEERNTWEPQHNLDYPHLIEEYENSLLQQSRYMTNHSLSLLSNSIASYKFC</sequence>
<dbReference type="InterPro" id="IPR051219">
    <property type="entry name" value="Heterochromatin_chromo-domain"/>
</dbReference>
<dbReference type="SMART" id="SM00298">
    <property type="entry name" value="CHROMO"/>
    <property type="match status" value="1"/>
</dbReference>
<dbReference type="Proteomes" id="UP000663851">
    <property type="component" value="Unassembled WGS sequence"/>
</dbReference>
<dbReference type="Gene3D" id="2.40.50.40">
    <property type="match status" value="1"/>
</dbReference>
<keyword evidence="2" id="KW-0539">Nucleus</keyword>
<accession>A0A820XRQ2</accession>
<evidence type="ECO:0000313" key="5">
    <source>
        <dbReference type="Proteomes" id="UP000663851"/>
    </source>
</evidence>